<keyword evidence="12" id="KW-1185">Reference proteome</keyword>
<sequence>MKKKLLALLMGTSLVLAACGGGDDDNADKEPANNNNETSTADAGDAAEIYKNNCASCHGQNLEGAVGPKLSDAGSRLSKDEIETTIAEGKGSMPAGIIQGDEASQVADWLAQKK</sequence>
<keyword evidence="4" id="KW-0249">Electron transport</keyword>
<dbReference type="GO" id="GO:0020037">
    <property type="term" value="F:heme binding"/>
    <property type="evidence" value="ECO:0007669"/>
    <property type="project" value="InterPro"/>
</dbReference>
<feature type="chain" id="PRO_5038664731" evidence="9">
    <location>
        <begin position="18"/>
        <end position="114"/>
    </location>
</feature>
<dbReference type="OrthoDB" id="7933886at2"/>
<feature type="compositionally biased region" description="Polar residues" evidence="8">
    <location>
        <begin position="32"/>
        <end position="41"/>
    </location>
</feature>
<dbReference type="InterPro" id="IPR036909">
    <property type="entry name" value="Cyt_c-like_dom_sf"/>
</dbReference>
<reference evidence="11 12" key="1">
    <citation type="submission" date="2018-12" db="EMBL/GenBank/DDBJ databases">
        <title>Bacillus chawlae sp. nov., Bacillus glennii sp. nov., and Bacillus saganii sp. nov. Isolated from the Vehicle Assembly Building at Kennedy Space Center where the Viking Spacecraft were Assembled.</title>
        <authorList>
            <person name="Seuylemezian A."/>
            <person name="Vaishampayan P."/>
        </authorList>
    </citation>
    <scope>NUCLEOTIDE SEQUENCE [LARGE SCALE GENOMIC DNA]</scope>
    <source>
        <strain evidence="11 12">L5</strain>
    </source>
</reference>
<evidence type="ECO:0000256" key="1">
    <source>
        <dbReference type="ARBA" id="ARBA00022448"/>
    </source>
</evidence>
<dbReference type="GO" id="GO:0009055">
    <property type="term" value="F:electron transfer activity"/>
    <property type="evidence" value="ECO:0007669"/>
    <property type="project" value="InterPro"/>
</dbReference>
<keyword evidence="1" id="KW-0813">Transport</keyword>
<comment type="PTM">
    <text evidence="6">Binds 1 heme c group covalently per subunit.</text>
</comment>
<keyword evidence="9" id="KW-0732">Signal</keyword>
<dbReference type="GO" id="GO:0005506">
    <property type="term" value="F:iron ion binding"/>
    <property type="evidence" value="ECO:0007669"/>
    <property type="project" value="InterPro"/>
</dbReference>
<dbReference type="EMBL" id="RYZZ01000005">
    <property type="protein sequence ID" value="RUQ31394.1"/>
    <property type="molecule type" value="Genomic_DNA"/>
</dbReference>
<keyword evidence="3 7" id="KW-0479">Metal-binding</keyword>
<feature type="binding site" description="covalent" evidence="6">
    <location>
        <position position="57"/>
    </location>
    <ligand>
        <name>heme c</name>
        <dbReference type="ChEBI" id="CHEBI:61717"/>
    </ligand>
</feature>
<feature type="signal peptide" evidence="9">
    <location>
        <begin position="1"/>
        <end position="17"/>
    </location>
</feature>
<dbReference type="Proteomes" id="UP000267430">
    <property type="component" value="Unassembled WGS sequence"/>
</dbReference>
<organism evidence="11 12">
    <name type="scientific">Peribacillus cavernae</name>
    <dbReference type="NCBI Taxonomy" id="1674310"/>
    <lineage>
        <taxon>Bacteria</taxon>
        <taxon>Bacillati</taxon>
        <taxon>Bacillota</taxon>
        <taxon>Bacilli</taxon>
        <taxon>Bacillales</taxon>
        <taxon>Bacillaceae</taxon>
        <taxon>Peribacillus</taxon>
    </lineage>
</organism>
<dbReference type="InterPro" id="IPR012218">
    <property type="entry name" value="Cyt_c_BACSU-c550-type"/>
</dbReference>
<keyword evidence="2 6" id="KW-0349">Heme</keyword>
<feature type="binding site" description="axial binding residue" evidence="7">
    <location>
        <position position="93"/>
    </location>
    <ligand>
        <name>heme c</name>
        <dbReference type="ChEBI" id="CHEBI:61717"/>
    </ligand>
    <ligandPart>
        <name>Fe</name>
        <dbReference type="ChEBI" id="CHEBI:18248"/>
    </ligandPart>
</feature>
<evidence type="ECO:0000259" key="10">
    <source>
        <dbReference type="PROSITE" id="PS51007"/>
    </source>
</evidence>
<dbReference type="PROSITE" id="PS51257">
    <property type="entry name" value="PROKAR_LIPOPROTEIN"/>
    <property type="match status" value="1"/>
</dbReference>
<evidence type="ECO:0000256" key="7">
    <source>
        <dbReference type="PIRSR" id="PIRSR000025-2"/>
    </source>
</evidence>
<evidence type="ECO:0000256" key="2">
    <source>
        <dbReference type="ARBA" id="ARBA00022617"/>
    </source>
</evidence>
<name>A0A3S0WAN3_9BACI</name>
<feature type="region of interest" description="Disordered" evidence="8">
    <location>
        <begin position="20"/>
        <end position="43"/>
    </location>
</feature>
<dbReference type="SUPFAM" id="SSF46626">
    <property type="entry name" value="Cytochrome c"/>
    <property type="match status" value="1"/>
</dbReference>
<evidence type="ECO:0000313" key="11">
    <source>
        <dbReference type="EMBL" id="RUQ31394.1"/>
    </source>
</evidence>
<dbReference type="PANTHER" id="PTHR37823:SF2">
    <property type="entry name" value="CYTOCHROME C-550"/>
    <property type="match status" value="1"/>
</dbReference>
<feature type="binding site" description="covalent" evidence="6">
    <location>
        <position position="54"/>
    </location>
    <ligand>
        <name>heme c</name>
        <dbReference type="ChEBI" id="CHEBI:61717"/>
    </ligand>
</feature>
<dbReference type="GO" id="GO:0016020">
    <property type="term" value="C:membrane"/>
    <property type="evidence" value="ECO:0007669"/>
    <property type="project" value="InterPro"/>
</dbReference>
<protein>
    <submittedName>
        <fullName evidence="11">Cytochrome c</fullName>
    </submittedName>
</protein>
<comment type="caution">
    <text evidence="11">The sequence shown here is derived from an EMBL/GenBank/DDBJ whole genome shotgun (WGS) entry which is preliminary data.</text>
</comment>
<gene>
    <name evidence="11" type="ORF">ELQ35_03325</name>
</gene>
<evidence type="ECO:0000313" key="12">
    <source>
        <dbReference type="Proteomes" id="UP000267430"/>
    </source>
</evidence>
<dbReference type="AlphaFoldDB" id="A0A3S0WAN3"/>
<dbReference type="PANTHER" id="PTHR37823">
    <property type="entry name" value="CYTOCHROME C-553-LIKE"/>
    <property type="match status" value="1"/>
</dbReference>
<evidence type="ECO:0000256" key="6">
    <source>
        <dbReference type="PIRSR" id="PIRSR000025-1"/>
    </source>
</evidence>
<dbReference type="NCBIfam" id="NF045774">
    <property type="entry name" value="cytochro_C551"/>
    <property type="match status" value="1"/>
</dbReference>
<dbReference type="Gene3D" id="1.10.760.10">
    <property type="entry name" value="Cytochrome c-like domain"/>
    <property type="match status" value="1"/>
</dbReference>
<dbReference type="InterPro" id="IPR051811">
    <property type="entry name" value="Cytochrome_c550/c551-like"/>
</dbReference>
<dbReference type="InterPro" id="IPR009056">
    <property type="entry name" value="Cyt_c-like_dom"/>
</dbReference>
<proteinExistence type="predicted"/>
<dbReference type="PIRSF" id="PIRSF000025">
    <property type="entry name" value="Cytc_Bsub_c550"/>
    <property type="match status" value="1"/>
</dbReference>
<keyword evidence="5 7" id="KW-0408">Iron</keyword>
<feature type="domain" description="Cytochrome c" evidence="10">
    <location>
        <begin position="41"/>
        <end position="114"/>
    </location>
</feature>
<accession>A0A3S0WAN3</accession>
<evidence type="ECO:0000256" key="3">
    <source>
        <dbReference type="ARBA" id="ARBA00022723"/>
    </source>
</evidence>
<dbReference type="RefSeq" id="WP_126863417.1">
    <property type="nucleotide sequence ID" value="NZ_JAUSTX010000004.1"/>
</dbReference>
<evidence type="ECO:0000256" key="5">
    <source>
        <dbReference type="ARBA" id="ARBA00023004"/>
    </source>
</evidence>
<feature type="binding site" description="axial binding residue" evidence="7">
    <location>
        <position position="58"/>
    </location>
    <ligand>
        <name>heme c</name>
        <dbReference type="ChEBI" id="CHEBI:61717"/>
    </ligand>
    <ligandPart>
        <name>Fe</name>
        <dbReference type="ChEBI" id="CHEBI:18248"/>
    </ligandPart>
</feature>
<evidence type="ECO:0000256" key="4">
    <source>
        <dbReference type="ARBA" id="ARBA00022982"/>
    </source>
</evidence>
<dbReference type="InterPro" id="IPR054782">
    <property type="entry name" value="Cytochro_C551"/>
</dbReference>
<evidence type="ECO:0000256" key="9">
    <source>
        <dbReference type="SAM" id="SignalP"/>
    </source>
</evidence>
<dbReference type="PROSITE" id="PS51007">
    <property type="entry name" value="CYTC"/>
    <property type="match status" value="1"/>
</dbReference>
<evidence type="ECO:0000256" key="8">
    <source>
        <dbReference type="SAM" id="MobiDB-lite"/>
    </source>
</evidence>
<dbReference type="Pfam" id="PF13442">
    <property type="entry name" value="Cytochrome_CBB3"/>
    <property type="match status" value="1"/>
</dbReference>